<feature type="compositionally biased region" description="Basic and acidic residues" evidence="1">
    <location>
        <begin position="456"/>
        <end position="471"/>
    </location>
</feature>
<feature type="region of interest" description="Disordered" evidence="1">
    <location>
        <begin position="115"/>
        <end position="143"/>
    </location>
</feature>
<dbReference type="Pfam" id="PF10382">
    <property type="entry name" value="ZGRF1-like_N"/>
    <property type="match status" value="1"/>
</dbReference>
<feature type="region of interest" description="Disordered" evidence="1">
    <location>
        <begin position="627"/>
        <end position="710"/>
    </location>
</feature>
<feature type="region of interest" description="Disordered" evidence="1">
    <location>
        <begin position="791"/>
        <end position="830"/>
    </location>
</feature>
<feature type="compositionally biased region" description="Polar residues" evidence="1">
    <location>
        <begin position="204"/>
        <end position="239"/>
    </location>
</feature>
<reference evidence="3 4" key="1">
    <citation type="submission" date="2024-06" db="EMBL/GenBank/DDBJ databases">
        <title>Complete genome of Phlyctema vagabunda strain 19-DSS-EL-015.</title>
        <authorList>
            <person name="Fiorenzani C."/>
        </authorList>
    </citation>
    <scope>NUCLEOTIDE SEQUENCE [LARGE SCALE GENOMIC DNA]</scope>
    <source>
        <strain evidence="3 4">19-DSS-EL-015</strain>
    </source>
</reference>
<evidence type="ECO:0000313" key="3">
    <source>
        <dbReference type="EMBL" id="KAL3418933.1"/>
    </source>
</evidence>
<protein>
    <recommendedName>
        <fullName evidence="2">5'-3' DNA helicase ZGRF1-like N-terminal domain-containing protein</fullName>
    </recommendedName>
</protein>
<feature type="compositionally biased region" description="Basic and acidic residues" evidence="1">
    <location>
        <begin position="631"/>
        <end position="710"/>
    </location>
</feature>
<dbReference type="InterPro" id="IPR018838">
    <property type="entry name" value="ZGRF1-like_N"/>
</dbReference>
<feature type="region of interest" description="Disordered" evidence="1">
    <location>
        <begin position="415"/>
        <end position="444"/>
    </location>
</feature>
<feature type="domain" description="5'-3' DNA helicase ZGRF1-like N-terminal" evidence="2">
    <location>
        <begin position="24"/>
        <end position="104"/>
    </location>
</feature>
<feature type="compositionally biased region" description="Basic and acidic residues" evidence="1">
    <location>
        <begin position="180"/>
        <end position="189"/>
    </location>
</feature>
<feature type="compositionally biased region" description="Polar residues" evidence="1">
    <location>
        <begin position="253"/>
        <end position="262"/>
    </location>
</feature>
<proteinExistence type="predicted"/>
<accession>A0ABR4P6J5</accession>
<evidence type="ECO:0000259" key="2">
    <source>
        <dbReference type="Pfam" id="PF10382"/>
    </source>
</evidence>
<evidence type="ECO:0000313" key="4">
    <source>
        <dbReference type="Proteomes" id="UP001629113"/>
    </source>
</evidence>
<feature type="compositionally biased region" description="Polar residues" evidence="1">
    <location>
        <begin position="123"/>
        <end position="134"/>
    </location>
</feature>
<dbReference type="EMBL" id="JBFCZG010000008">
    <property type="protein sequence ID" value="KAL3418933.1"/>
    <property type="molecule type" value="Genomic_DNA"/>
</dbReference>
<feature type="region of interest" description="Disordered" evidence="1">
    <location>
        <begin position="456"/>
        <end position="481"/>
    </location>
</feature>
<dbReference type="Proteomes" id="UP001629113">
    <property type="component" value="Unassembled WGS sequence"/>
</dbReference>
<keyword evidence="4" id="KW-1185">Reference proteome</keyword>
<organism evidence="3 4">
    <name type="scientific">Phlyctema vagabunda</name>
    <dbReference type="NCBI Taxonomy" id="108571"/>
    <lineage>
        <taxon>Eukaryota</taxon>
        <taxon>Fungi</taxon>
        <taxon>Dikarya</taxon>
        <taxon>Ascomycota</taxon>
        <taxon>Pezizomycotina</taxon>
        <taxon>Leotiomycetes</taxon>
        <taxon>Helotiales</taxon>
        <taxon>Dermateaceae</taxon>
        <taxon>Phlyctema</taxon>
    </lineage>
</organism>
<comment type="caution">
    <text evidence="3">The sequence shown here is derived from an EMBL/GenBank/DDBJ whole genome shotgun (WGS) entry which is preliminary data.</text>
</comment>
<feature type="compositionally biased region" description="Polar residues" evidence="1">
    <location>
        <begin position="426"/>
        <end position="444"/>
    </location>
</feature>
<name>A0ABR4P6J5_9HELO</name>
<evidence type="ECO:0000256" key="1">
    <source>
        <dbReference type="SAM" id="MobiDB-lite"/>
    </source>
</evidence>
<sequence>MPAVRPQSSSISLVVPPTQNTALVLEYRCLFTKDLRQKQKRWQDGRLKLHTFNNRVMVCDERSNNVGDTYWREDHDLEGKELELERGGALVQVGELIGKRDQDLTELVDKRAKEKEDRYVARTASSPARPQSAATPAGSHLRPKALNAIIDTPTGHYGRAVVATTSPFEERQIKNQVGARNDENEDSRPAKRRKQMPSPPSKSGYAQNLFGSSMTLSRPPSSATASFVVTRPSHLQPNIRSIDLTGDEDDSPSGIQSGTRDNPTLLVNKLSRLRAKKTAPPKSTYAGNLTGTSLTLSAPPDSRCITKKAPISKRVMKSAPLLNISDDETDPVELGFSSSSTHAVCTNTVQTKISNPTSKLSKAKPSLSSNLPRKIQATPVATNEVRSTSKNTAPQFTLRIKSRPRKQMMMLMDLPSSTRSSRRPSNQKILPNSGSNSSTYEPSQATARLDSFIQEQEERQQKRLKARHLEESPEEPMSSLLDHGIDHETTDALLTRDSSMPPYTDGINHSMLQNSFEPNKSAASDMGYPNEEVTFYSSLKVPELAIVPVQPKMSSLTGIDLSDKDSRAANTSKAKRRDKNINSINFDVEKLIAVAGAEPGRSSAATRTHNHEAKANEEALRAQLQVSLQKANHERKASERERKAEEKKFVDAARKKAFEEERQKSERAVEEAAHQKSVEQEREKLEQQKLEKDREDEALQNRMDEDRQKAESLRAEIANLEVIKQERIAAQETKIREEQQAEMARREEFARIEHAREIIARQKRAQEEKEADEMRKELAILRREKELAAEQKEIETAQRAEEERERKDGERRRREEIQRRKDEELRRDQMQASKEIEVIQGQDTSTSCSIVIATTPVASKNVLAQASNIILPPHLDNAILSSTDRFRRMIQPQSRPAINTHFDPPTNAKSPTENEITNILPTLEHASKSFGADAQVEPISNSLRNSHGRARSVNGLNTSFEGPPIGNASMTTGVTKAFKLSRPTRVEANKIAESMQPPRRAGCSLSINEPAGNRDVQCTRKPTADGPWSYEAFDLFTWRPPP</sequence>
<feature type="region of interest" description="Disordered" evidence="1">
    <location>
        <begin position="166"/>
        <end position="263"/>
    </location>
</feature>
<gene>
    <name evidence="3" type="ORF">PVAG01_09154</name>
</gene>
<feature type="region of interest" description="Disordered" evidence="1">
    <location>
        <begin position="556"/>
        <end position="576"/>
    </location>
</feature>